<sequence>LPPLDMKVGDRVYLRDLAPKKGLSPELLPLDRTVPSDRCQSPPYHHYEHHISTTNAQDRSHEPSQKMLYSIRTIFLFTSPWFPEPEVNALSPLEAQLTFIPGYSHTVPHQTQFDTALQKPVITHPYNTRFRCRLSSCPMEPLEDRQPFFYIYVLLYPPSSDFLSFFYTVASIYYDLFLVHWARPSPEYLRRRVLNTSTTVFVTEGELLFDFTLAPDYEFAIALPEARRPIRKQTRQPPRRFAQGRPPNPHGRQVCPLTTNR</sequence>
<evidence type="ECO:0000256" key="1">
    <source>
        <dbReference type="SAM" id="MobiDB-lite"/>
    </source>
</evidence>
<organism evidence="2">
    <name type="scientific">Haemonchus placei</name>
    <name type="common">Barber's pole worm</name>
    <dbReference type="NCBI Taxonomy" id="6290"/>
    <lineage>
        <taxon>Eukaryota</taxon>
        <taxon>Metazoa</taxon>
        <taxon>Ecdysozoa</taxon>
        <taxon>Nematoda</taxon>
        <taxon>Chromadorea</taxon>
        <taxon>Rhabditida</taxon>
        <taxon>Rhabditina</taxon>
        <taxon>Rhabditomorpha</taxon>
        <taxon>Strongyloidea</taxon>
        <taxon>Trichostrongylidae</taxon>
        <taxon>Haemonchus</taxon>
    </lineage>
</organism>
<dbReference type="WBParaSite" id="HPLM_0002134101-mRNA-1">
    <property type="protein sequence ID" value="HPLM_0002134101-mRNA-1"/>
    <property type="gene ID" value="HPLM_0002134101"/>
</dbReference>
<dbReference type="AlphaFoldDB" id="A0A0N4XAE6"/>
<evidence type="ECO:0000313" key="2">
    <source>
        <dbReference type="WBParaSite" id="HPLM_0002134101-mRNA-1"/>
    </source>
</evidence>
<proteinExistence type="predicted"/>
<feature type="region of interest" description="Disordered" evidence="1">
    <location>
        <begin position="232"/>
        <end position="261"/>
    </location>
</feature>
<reference evidence="2" key="1">
    <citation type="submission" date="2017-02" db="UniProtKB">
        <authorList>
            <consortium name="WormBaseParasite"/>
        </authorList>
    </citation>
    <scope>IDENTIFICATION</scope>
</reference>
<accession>A0A0N4XAE6</accession>
<protein>
    <submittedName>
        <fullName evidence="2">Velvet domain-containing protein</fullName>
    </submittedName>
</protein>
<name>A0A0N4XAE6_HAEPC</name>